<evidence type="ECO:0000256" key="1">
    <source>
        <dbReference type="ARBA" id="ARBA00004141"/>
    </source>
</evidence>
<dbReference type="GO" id="GO:0016020">
    <property type="term" value="C:membrane"/>
    <property type="evidence" value="ECO:0007669"/>
    <property type="project" value="UniProtKB-SubCell"/>
</dbReference>
<evidence type="ECO:0000256" key="8">
    <source>
        <dbReference type="SAM" id="Phobius"/>
    </source>
</evidence>
<evidence type="ECO:0000256" key="5">
    <source>
        <dbReference type="ARBA" id="ARBA00022989"/>
    </source>
</evidence>
<feature type="transmembrane region" description="Helical" evidence="8">
    <location>
        <begin position="77"/>
        <end position="95"/>
    </location>
</feature>
<evidence type="ECO:0000313" key="10">
    <source>
        <dbReference type="EMBL" id="KAF9751914.1"/>
    </source>
</evidence>
<proteinExistence type="inferred from homology"/>
<dbReference type="InterPro" id="IPR044880">
    <property type="entry name" value="NCX_ion-bd_dom_sf"/>
</dbReference>
<feature type="transmembrane region" description="Helical" evidence="8">
    <location>
        <begin position="107"/>
        <end position="133"/>
    </location>
</feature>
<feature type="transmembrane region" description="Helical" evidence="8">
    <location>
        <begin position="41"/>
        <end position="65"/>
    </location>
</feature>
<dbReference type="Pfam" id="PF01699">
    <property type="entry name" value="Na_Ca_ex"/>
    <property type="match status" value="1"/>
</dbReference>
<feature type="domain" description="Sodium/calcium exchanger membrane region" evidence="9">
    <location>
        <begin position="44"/>
        <end position="205"/>
    </location>
</feature>
<name>A0A8H7TPC8_BIOOC</name>
<comment type="subcellular location">
    <subcellularLocation>
        <location evidence="1">Membrane</location>
        <topology evidence="1">Multi-pass membrane protein</topology>
    </subcellularLocation>
</comment>
<protein>
    <recommendedName>
        <fullName evidence="9">Sodium/calcium exchanger membrane region domain-containing protein</fullName>
    </recommendedName>
</protein>
<evidence type="ECO:0000256" key="4">
    <source>
        <dbReference type="ARBA" id="ARBA00022692"/>
    </source>
</evidence>
<dbReference type="InterPro" id="IPR051359">
    <property type="entry name" value="CaCA_antiporter"/>
</dbReference>
<sequence length="353" mass="37260">MDSPGKVAVRMVLFTLLGSSVLLALLLSFTSEETRPKYHYVLCFMGFIISIAWISTIAGEVVGVLKTFGIVLNISEALLGLTIFAAGNSVGDLIADITVARLGYPVMALAACFGGPMLNILLGIGIGGVMMMIRSASLDHKNHPDQPYHYGPYNVQVGATLFISAITLLVTLVGMLIVVPMNKWVLSRKIGWTLIALWAVTTVLNVIIEATTYIVEPGGYPKLELEPSNLDPDLGLDLSAPSIPDLVLEILIFLSLKESSSTQSTTMAAQPSYSPLNERPLKDTICLFDVDGTLTPARLGASPRSSPSSSPSAKSAPSATSAAPTSPSRRSSSASPRGRPSPLSSTSASPRTA</sequence>
<feature type="transmembrane region" description="Helical" evidence="8">
    <location>
        <begin position="190"/>
        <end position="214"/>
    </location>
</feature>
<keyword evidence="3" id="KW-0813">Transport</keyword>
<dbReference type="GO" id="GO:0008324">
    <property type="term" value="F:monoatomic cation transmembrane transporter activity"/>
    <property type="evidence" value="ECO:0007669"/>
    <property type="project" value="TreeGrafter"/>
</dbReference>
<feature type="transmembrane region" description="Helical" evidence="8">
    <location>
        <begin position="153"/>
        <end position="178"/>
    </location>
</feature>
<feature type="compositionally biased region" description="Low complexity" evidence="7">
    <location>
        <begin position="297"/>
        <end position="347"/>
    </location>
</feature>
<comment type="similarity">
    <text evidence="2">Belongs to the Ca(2+):cation antiporter (CaCA) (TC 2.A.19) family.</text>
</comment>
<evidence type="ECO:0000256" key="6">
    <source>
        <dbReference type="ARBA" id="ARBA00023136"/>
    </source>
</evidence>
<comment type="caution">
    <text evidence="10">The sequence shown here is derived from an EMBL/GenBank/DDBJ whole genome shotgun (WGS) entry which is preliminary data.</text>
</comment>
<dbReference type="Gene3D" id="1.20.1420.30">
    <property type="entry name" value="NCX, central ion-binding region"/>
    <property type="match status" value="1"/>
</dbReference>
<feature type="region of interest" description="Disordered" evidence="7">
    <location>
        <begin position="297"/>
        <end position="353"/>
    </location>
</feature>
<evidence type="ECO:0000256" key="3">
    <source>
        <dbReference type="ARBA" id="ARBA00022448"/>
    </source>
</evidence>
<evidence type="ECO:0000256" key="7">
    <source>
        <dbReference type="SAM" id="MobiDB-lite"/>
    </source>
</evidence>
<dbReference type="InterPro" id="IPR004837">
    <property type="entry name" value="NaCa_Exmemb"/>
</dbReference>
<dbReference type="EMBL" id="JADCTT010000005">
    <property type="protein sequence ID" value="KAF9751914.1"/>
    <property type="molecule type" value="Genomic_DNA"/>
</dbReference>
<dbReference type="PANTHER" id="PTHR12266:SF0">
    <property type="entry name" value="MITOCHONDRIAL SODIUM_CALCIUM EXCHANGER PROTEIN"/>
    <property type="match status" value="1"/>
</dbReference>
<dbReference type="GO" id="GO:0006874">
    <property type="term" value="P:intracellular calcium ion homeostasis"/>
    <property type="evidence" value="ECO:0007669"/>
    <property type="project" value="TreeGrafter"/>
</dbReference>
<dbReference type="PANTHER" id="PTHR12266">
    <property type="entry name" value="NA+/CA2+ K+ INDEPENDENT EXCHANGER"/>
    <property type="match status" value="1"/>
</dbReference>
<evidence type="ECO:0000256" key="2">
    <source>
        <dbReference type="ARBA" id="ARBA00008170"/>
    </source>
</evidence>
<evidence type="ECO:0000259" key="9">
    <source>
        <dbReference type="Pfam" id="PF01699"/>
    </source>
</evidence>
<dbReference type="AlphaFoldDB" id="A0A8H7TPC8"/>
<organism evidence="10 11">
    <name type="scientific">Bionectria ochroleuca</name>
    <name type="common">Gliocladium roseum</name>
    <dbReference type="NCBI Taxonomy" id="29856"/>
    <lineage>
        <taxon>Eukaryota</taxon>
        <taxon>Fungi</taxon>
        <taxon>Dikarya</taxon>
        <taxon>Ascomycota</taxon>
        <taxon>Pezizomycotina</taxon>
        <taxon>Sordariomycetes</taxon>
        <taxon>Hypocreomycetidae</taxon>
        <taxon>Hypocreales</taxon>
        <taxon>Bionectriaceae</taxon>
        <taxon>Clonostachys</taxon>
    </lineage>
</organism>
<keyword evidence="5 8" id="KW-1133">Transmembrane helix</keyword>
<feature type="transmembrane region" description="Helical" evidence="8">
    <location>
        <begin position="12"/>
        <end position="29"/>
    </location>
</feature>
<gene>
    <name evidence="10" type="ORF">IM811_013708</name>
</gene>
<dbReference type="Proteomes" id="UP000616885">
    <property type="component" value="Unassembled WGS sequence"/>
</dbReference>
<reference evidence="10" key="1">
    <citation type="submission" date="2020-10" db="EMBL/GenBank/DDBJ databases">
        <title>High-Quality Genome Resource of Clonostachys rosea strain S41 by Oxford Nanopore Long-Read Sequencing.</title>
        <authorList>
            <person name="Wang H."/>
        </authorList>
    </citation>
    <scope>NUCLEOTIDE SEQUENCE</scope>
    <source>
        <strain evidence="10">S41</strain>
    </source>
</reference>
<evidence type="ECO:0000313" key="11">
    <source>
        <dbReference type="Proteomes" id="UP000616885"/>
    </source>
</evidence>
<keyword evidence="4 8" id="KW-0812">Transmembrane</keyword>
<accession>A0A8H7TPC8</accession>
<keyword evidence="6 8" id="KW-0472">Membrane</keyword>